<dbReference type="UniPathway" id="UPA00034">
    <property type="reaction ID" value="UER00017"/>
</dbReference>
<dbReference type="HAMAP" id="MF_00418">
    <property type="entry name" value="DapA"/>
    <property type="match status" value="1"/>
</dbReference>
<dbReference type="SMART" id="SM01130">
    <property type="entry name" value="DHDPS"/>
    <property type="match status" value="1"/>
</dbReference>
<dbReference type="EMBL" id="CP035281">
    <property type="protein sequence ID" value="QAT42815.1"/>
    <property type="molecule type" value="Genomic_DNA"/>
</dbReference>
<evidence type="ECO:0000256" key="4">
    <source>
        <dbReference type="ARBA" id="ARBA00012086"/>
    </source>
</evidence>
<evidence type="ECO:0000256" key="2">
    <source>
        <dbReference type="ARBA" id="ARBA00005120"/>
    </source>
</evidence>
<comment type="similarity">
    <text evidence="3 12 13">Belongs to the DapA family.</text>
</comment>
<comment type="function">
    <text evidence="1 12">Catalyzes the condensation of (S)-aspartate-beta-semialdehyde [(S)-ASA] and pyruvate to 4-hydroxy-tetrahydrodipicolinate (HTPA).</text>
</comment>
<gene>
    <name evidence="12" type="primary">dapA</name>
    <name evidence="16" type="ORF">EQM06_05970</name>
</gene>
<proteinExistence type="inferred from homology"/>
<evidence type="ECO:0000256" key="8">
    <source>
        <dbReference type="ARBA" id="ARBA00023154"/>
    </source>
</evidence>
<dbReference type="CDD" id="cd00950">
    <property type="entry name" value="DHDPS"/>
    <property type="match status" value="1"/>
</dbReference>
<keyword evidence="5 12" id="KW-0963">Cytoplasm</keyword>
<sequence>MALFTGAAVALVTPFKEGNIAFDTLEKLIDWQIAEGIDGIVSCGTTGEASTLSDEEHIEMVRFTVEHTHGRVPVLGGAGSNDTKHAIWMSQQLEKAGADGLLLVTPYYNKCTQKGLVSHYKAIADSVNIPCILYSVASRTGVNISPAAVSELCTHPNIAGIKEASGDISQVVEIARYVSPDFALYSGNDDMVVPVLSMGGSGTISTVANVIPKDTHEMVTAYLQGHFNKAKEMQIRMKSLIDSLFLEVNPIPVKAALNMMGLIEKEYRMPLCDPDNKTLYKIANELKNYGLINNTI</sequence>
<feature type="site" description="Part of a proton relay during catalysis" evidence="12">
    <location>
        <position position="108"/>
    </location>
</feature>
<evidence type="ECO:0000256" key="10">
    <source>
        <dbReference type="ARBA" id="ARBA00023270"/>
    </source>
</evidence>
<evidence type="ECO:0000256" key="14">
    <source>
        <dbReference type="PIRSR" id="PIRSR001365-1"/>
    </source>
</evidence>
<evidence type="ECO:0000313" key="16">
    <source>
        <dbReference type="EMBL" id="QAT42815.1"/>
    </source>
</evidence>
<evidence type="ECO:0000256" key="12">
    <source>
        <dbReference type="HAMAP-Rule" id="MF_00418"/>
    </source>
</evidence>
<dbReference type="RefSeq" id="WP_128745464.1">
    <property type="nucleotide sequence ID" value="NZ_CP035281.1"/>
</dbReference>
<comment type="subcellular location">
    <subcellularLocation>
        <location evidence="12">Cytoplasm</location>
    </subcellularLocation>
</comment>
<comment type="subunit">
    <text evidence="12">Homotetramer; dimer of dimers.</text>
</comment>
<dbReference type="SUPFAM" id="SSF51569">
    <property type="entry name" value="Aldolase"/>
    <property type="match status" value="1"/>
</dbReference>
<evidence type="ECO:0000313" key="17">
    <source>
        <dbReference type="Proteomes" id="UP000287601"/>
    </source>
</evidence>
<evidence type="ECO:0000256" key="7">
    <source>
        <dbReference type="ARBA" id="ARBA00022915"/>
    </source>
</evidence>
<dbReference type="PANTHER" id="PTHR12128">
    <property type="entry name" value="DIHYDRODIPICOLINATE SYNTHASE"/>
    <property type="match status" value="1"/>
</dbReference>
<evidence type="ECO:0000256" key="13">
    <source>
        <dbReference type="PIRNR" id="PIRNR001365"/>
    </source>
</evidence>
<keyword evidence="10 12" id="KW-0704">Schiff base</keyword>
<dbReference type="AlphaFoldDB" id="A0A410PV64"/>
<evidence type="ECO:0000256" key="6">
    <source>
        <dbReference type="ARBA" id="ARBA00022605"/>
    </source>
</evidence>
<dbReference type="EC" id="4.3.3.7" evidence="4 12"/>
<dbReference type="OrthoDB" id="9782828at2"/>
<accession>A0A410PV64</accession>
<evidence type="ECO:0000256" key="9">
    <source>
        <dbReference type="ARBA" id="ARBA00023239"/>
    </source>
</evidence>
<dbReference type="GO" id="GO:0008840">
    <property type="term" value="F:4-hydroxy-tetrahydrodipicolinate synthase activity"/>
    <property type="evidence" value="ECO:0007669"/>
    <property type="project" value="UniProtKB-UniRule"/>
</dbReference>
<dbReference type="Gene3D" id="3.20.20.70">
    <property type="entry name" value="Aldolase class I"/>
    <property type="match status" value="1"/>
</dbReference>
<reference evidence="16 17" key="1">
    <citation type="submission" date="2019-01" db="EMBL/GenBank/DDBJ databases">
        <title>Draft genomes of a novel of Aminipila strains.</title>
        <authorList>
            <person name="Ma S."/>
        </authorList>
    </citation>
    <scope>NUCLEOTIDE SEQUENCE [LARGE SCALE GENOMIC DNA]</scope>
    <source>
        <strain evidence="17">JN-39</strain>
    </source>
</reference>
<feature type="active site" description="Schiff-base intermediate with substrate" evidence="12 14">
    <location>
        <position position="162"/>
    </location>
</feature>
<feature type="active site" description="Proton donor/acceptor" evidence="12 14">
    <location>
        <position position="134"/>
    </location>
</feature>
<evidence type="ECO:0000256" key="11">
    <source>
        <dbReference type="ARBA" id="ARBA00047836"/>
    </source>
</evidence>
<keyword evidence="17" id="KW-1185">Reference proteome</keyword>
<dbReference type="PIRSF" id="PIRSF001365">
    <property type="entry name" value="DHDPS"/>
    <property type="match status" value="1"/>
</dbReference>
<evidence type="ECO:0000256" key="1">
    <source>
        <dbReference type="ARBA" id="ARBA00003294"/>
    </source>
</evidence>
<dbReference type="Proteomes" id="UP000287601">
    <property type="component" value="Chromosome"/>
</dbReference>
<keyword evidence="7 12" id="KW-0220">Diaminopimelate biosynthesis</keyword>
<evidence type="ECO:0000256" key="5">
    <source>
        <dbReference type="ARBA" id="ARBA00022490"/>
    </source>
</evidence>
<evidence type="ECO:0000256" key="15">
    <source>
        <dbReference type="PIRSR" id="PIRSR001365-2"/>
    </source>
</evidence>
<dbReference type="NCBIfam" id="TIGR00674">
    <property type="entry name" value="dapA"/>
    <property type="match status" value="1"/>
</dbReference>
<dbReference type="InterPro" id="IPR002220">
    <property type="entry name" value="DapA-like"/>
</dbReference>
<dbReference type="PANTHER" id="PTHR12128:SF66">
    <property type="entry name" value="4-HYDROXY-2-OXOGLUTARATE ALDOLASE, MITOCHONDRIAL"/>
    <property type="match status" value="1"/>
</dbReference>
<organism evidence="16 17">
    <name type="scientific">Aminipila luticellarii</name>
    <dbReference type="NCBI Taxonomy" id="2507160"/>
    <lineage>
        <taxon>Bacteria</taxon>
        <taxon>Bacillati</taxon>
        <taxon>Bacillota</taxon>
        <taxon>Clostridia</taxon>
        <taxon>Peptostreptococcales</taxon>
        <taxon>Anaerovoracaceae</taxon>
        <taxon>Aminipila</taxon>
    </lineage>
</organism>
<evidence type="ECO:0000256" key="3">
    <source>
        <dbReference type="ARBA" id="ARBA00007592"/>
    </source>
</evidence>
<feature type="binding site" evidence="12 15">
    <location>
        <position position="204"/>
    </location>
    <ligand>
        <name>pyruvate</name>
        <dbReference type="ChEBI" id="CHEBI:15361"/>
    </ligand>
</feature>
<comment type="pathway">
    <text evidence="2 12">Amino-acid biosynthesis; L-lysine biosynthesis via DAP pathway; (S)-tetrahydrodipicolinate from L-aspartate: step 3/4.</text>
</comment>
<protein>
    <recommendedName>
        <fullName evidence="4 12">4-hydroxy-tetrahydrodipicolinate synthase</fullName>
        <shortName evidence="12">HTPA synthase</shortName>
        <ecNumber evidence="4 12">4.3.3.7</ecNumber>
    </recommendedName>
</protein>
<dbReference type="GO" id="GO:0019877">
    <property type="term" value="P:diaminopimelate biosynthetic process"/>
    <property type="evidence" value="ECO:0007669"/>
    <property type="project" value="UniProtKB-UniRule"/>
</dbReference>
<name>A0A410PV64_9FIRM</name>
<dbReference type="InterPro" id="IPR020624">
    <property type="entry name" value="Schiff_base-form_aldolases_CS"/>
</dbReference>
<keyword evidence="8 12" id="KW-0457">Lysine biosynthesis</keyword>
<dbReference type="KEGG" id="amij:EQM06_05970"/>
<dbReference type="PROSITE" id="PS00665">
    <property type="entry name" value="DHDPS_1"/>
    <property type="match status" value="1"/>
</dbReference>
<comment type="caution">
    <text evidence="12">Was originally thought to be a dihydrodipicolinate synthase (DHDPS), catalyzing the condensation of (S)-aspartate-beta-semialdehyde [(S)-ASA] and pyruvate to dihydrodipicolinate (DHDP). However, it was shown in E.coli that the product of the enzymatic reaction is not dihydrodipicolinate but in fact (4S)-4-hydroxy-2,3,4,5-tetrahydro-(2S)-dipicolinic acid (HTPA), and that the consecutive dehydration reaction leading to DHDP is not spontaneous but catalyzed by DapB.</text>
</comment>
<comment type="catalytic activity">
    <reaction evidence="11 12">
        <text>L-aspartate 4-semialdehyde + pyruvate = (2S,4S)-4-hydroxy-2,3,4,5-tetrahydrodipicolinate + H2O + H(+)</text>
        <dbReference type="Rhea" id="RHEA:34171"/>
        <dbReference type="ChEBI" id="CHEBI:15361"/>
        <dbReference type="ChEBI" id="CHEBI:15377"/>
        <dbReference type="ChEBI" id="CHEBI:15378"/>
        <dbReference type="ChEBI" id="CHEBI:67139"/>
        <dbReference type="ChEBI" id="CHEBI:537519"/>
        <dbReference type="EC" id="4.3.3.7"/>
    </reaction>
</comment>
<feature type="site" description="Part of a proton relay during catalysis" evidence="12">
    <location>
        <position position="45"/>
    </location>
</feature>
<feature type="binding site" evidence="12 15">
    <location>
        <position position="46"/>
    </location>
    <ligand>
        <name>pyruvate</name>
        <dbReference type="ChEBI" id="CHEBI:15361"/>
    </ligand>
</feature>
<dbReference type="GO" id="GO:0009089">
    <property type="term" value="P:lysine biosynthetic process via diaminopimelate"/>
    <property type="evidence" value="ECO:0007669"/>
    <property type="project" value="UniProtKB-UniRule"/>
</dbReference>
<dbReference type="GO" id="GO:0005829">
    <property type="term" value="C:cytosol"/>
    <property type="evidence" value="ECO:0007669"/>
    <property type="project" value="TreeGrafter"/>
</dbReference>
<keyword evidence="6 12" id="KW-0028">Amino-acid biosynthesis</keyword>
<keyword evidence="9 12" id="KW-0456">Lyase</keyword>
<dbReference type="PRINTS" id="PR00146">
    <property type="entry name" value="DHPICSNTHASE"/>
</dbReference>
<dbReference type="Pfam" id="PF00701">
    <property type="entry name" value="DHDPS"/>
    <property type="match status" value="1"/>
</dbReference>
<dbReference type="InterPro" id="IPR013785">
    <property type="entry name" value="Aldolase_TIM"/>
</dbReference>
<dbReference type="InterPro" id="IPR005263">
    <property type="entry name" value="DapA"/>
</dbReference>